<evidence type="ECO:0000313" key="6">
    <source>
        <dbReference type="Proteomes" id="UP000095003"/>
    </source>
</evidence>
<accession>A0A1E3AUN1</accession>
<organism evidence="5 6">
    <name type="scientific">Eisenbergiella tayi</name>
    <dbReference type="NCBI Taxonomy" id="1432052"/>
    <lineage>
        <taxon>Bacteria</taxon>
        <taxon>Bacillati</taxon>
        <taxon>Bacillota</taxon>
        <taxon>Clostridia</taxon>
        <taxon>Lachnospirales</taxon>
        <taxon>Lachnospiraceae</taxon>
        <taxon>Eisenbergiella</taxon>
    </lineage>
</organism>
<dbReference type="Proteomes" id="UP000095003">
    <property type="component" value="Unassembled WGS sequence"/>
</dbReference>
<dbReference type="CDD" id="cd00995">
    <property type="entry name" value="PBP2_NikA_DppA_OppA_like"/>
    <property type="match status" value="1"/>
</dbReference>
<dbReference type="InterPro" id="IPR039424">
    <property type="entry name" value="SBP_5"/>
</dbReference>
<gene>
    <name evidence="5" type="primary">appA_1</name>
    <name evidence="5" type="ORF">BEH84_00109</name>
</gene>
<keyword evidence="1 3" id="KW-0732">Signal</keyword>
<dbReference type="PROSITE" id="PS51257">
    <property type="entry name" value="PROKAR_LIPOPROTEIN"/>
    <property type="match status" value="1"/>
</dbReference>
<evidence type="ECO:0000256" key="3">
    <source>
        <dbReference type="SAM" id="SignalP"/>
    </source>
</evidence>
<feature type="region of interest" description="Disordered" evidence="2">
    <location>
        <begin position="31"/>
        <end position="56"/>
    </location>
</feature>
<dbReference type="AlphaFoldDB" id="A0A1E3AUN1"/>
<reference evidence="5 6" key="1">
    <citation type="submission" date="2016-07" db="EMBL/GenBank/DDBJ databases">
        <title>Characterization of isolates of Eisenbergiella tayi derived from blood cultures, using whole genome sequencing.</title>
        <authorList>
            <person name="Burdz T."/>
            <person name="Wiebe D."/>
            <person name="Huynh C."/>
            <person name="Bernard K."/>
        </authorList>
    </citation>
    <scope>NUCLEOTIDE SEQUENCE [LARGE SCALE GENOMIC DNA]</scope>
    <source>
        <strain evidence="5 6">NML 120489</strain>
    </source>
</reference>
<feature type="domain" description="Solute-binding protein family 5" evidence="4">
    <location>
        <begin position="106"/>
        <end position="460"/>
    </location>
</feature>
<dbReference type="GO" id="GO:1904680">
    <property type="term" value="F:peptide transmembrane transporter activity"/>
    <property type="evidence" value="ECO:0007669"/>
    <property type="project" value="TreeGrafter"/>
</dbReference>
<feature type="signal peptide" evidence="3">
    <location>
        <begin position="1"/>
        <end position="23"/>
    </location>
</feature>
<dbReference type="PANTHER" id="PTHR30290">
    <property type="entry name" value="PERIPLASMIC BINDING COMPONENT OF ABC TRANSPORTER"/>
    <property type="match status" value="1"/>
</dbReference>
<evidence type="ECO:0000313" key="5">
    <source>
        <dbReference type="EMBL" id="ODM12395.1"/>
    </source>
</evidence>
<feature type="compositionally biased region" description="Basic and acidic residues" evidence="2">
    <location>
        <begin position="46"/>
        <end position="56"/>
    </location>
</feature>
<evidence type="ECO:0000256" key="2">
    <source>
        <dbReference type="SAM" id="MobiDB-lite"/>
    </source>
</evidence>
<dbReference type="Gene3D" id="3.40.190.10">
    <property type="entry name" value="Periplasmic binding protein-like II"/>
    <property type="match status" value="1"/>
</dbReference>
<feature type="chain" id="PRO_5039684100" evidence="3">
    <location>
        <begin position="24"/>
        <end position="551"/>
    </location>
</feature>
<evidence type="ECO:0000259" key="4">
    <source>
        <dbReference type="Pfam" id="PF00496"/>
    </source>
</evidence>
<dbReference type="EMBL" id="MCGI01000001">
    <property type="protein sequence ID" value="ODM12395.1"/>
    <property type="molecule type" value="Genomic_DNA"/>
</dbReference>
<dbReference type="Pfam" id="PF00496">
    <property type="entry name" value="SBP_bac_5"/>
    <property type="match status" value="1"/>
</dbReference>
<dbReference type="GO" id="GO:0015833">
    <property type="term" value="P:peptide transport"/>
    <property type="evidence" value="ECO:0007669"/>
    <property type="project" value="TreeGrafter"/>
</dbReference>
<protein>
    <submittedName>
        <fullName evidence="5">Oligopeptide-binding protein AppA</fullName>
    </submittedName>
</protein>
<name>A0A1E3AUN1_9FIRM</name>
<dbReference type="SUPFAM" id="SSF53850">
    <property type="entry name" value="Periplasmic binding protein-like II"/>
    <property type="match status" value="1"/>
</dbReference>
<dbReference type="PANTHER" id="PTHR30290:SF38">
    <property type="entry name" value="D,D-DIPEPTIDE-BINDING PERIPLASMIC PROTEIN DDPA-RELATED"/>
    <property type="match status" value="1"/>
</dbReference>
<comment type="caution">
    <text evidence="5">The sequence shown here is derived from an EMBL/GenBank/DDBJ whole genome shotgun (WGS) entry which is preliminary data.</text>
</comment>
<dbReference type="GeneID" id="93303473"/>
<evidence type="ECO:0000256" key="1">
    <source>
        <dbReference type="ARBA" id="ARBA00022729"/>
    </source>
</evidence>
<dbReference type="InterPro" id="IPR000914">
    <property type="entry name" value="SBP_5_dom"/>
</dbReference>
<dbReference type="RefSeq" id="WP_050018495.1">
    <property type="nucleotide sequence ID" value="NZ_DBFYTC010000223.1"/>
</dbReference>
<dbReference type="Gene3D" id="3.10.105.10">
    <property type="entry name" value="Dipeptide-binding Protein, Domain 3"/>
    <property type="match status" value="1"/>
</dbReference>
<sequence>MGKLGKVLQTSLSVLLTASLLTACTATTGTASSEKEETVVGNVSESESKGKEESGINADGRYDKVIVAVNADPADLLPCKPNGNGKPKFFWSIYEALFDYDDDNNLVPSLASGYTEVSDTVWNIKLFEEIYDSEGNHITADDVVYSVNWLIETGNNIKYDVLDHVEAVDEYTVAYHWKEKPSAAQLEFILVRTFIFSQKAFEEHNFATEPVATGPFVVSGFVSGSELVLEANDDYWAEKTSEDVSARLGLHKATVQTIEFKVISESSQAVVALEMNTVDFCDYVTFSMLAEFEEGGPYSDQYNVDINLSGDYYYMMPNMASSVTGDDLNLRLAMYYALDNDAIATAMGSSYAPLKSLGTAYFQDYNPEWEKEETYVNTYDLDLAKEYLEKSDYNGEEIIIVGLVNEECKNAMTMMQSLLAQAGIKATIQTYEESLMNPIIAEKTGWDFVVTRLGGSTLVASWNTLFNNDVHDGMTTNWLDDPKLQELYQTSLADETHDDEHVKACMDYAFSIGDVYPISGMASSIVYSKKMEEIYYREGYVTVGSSKYQGQ</sequence>
<proteinExistence type="predicted"/>